<name>A0A7K1T810_9ACTN</name>
<feature type="repeat" description="Cell wall-binding" evidence="2">
    <location>
        <begin position="345"/>
        <end position="364"/>
    </location>
</feature>
<evidence type="ECO:0000256" key="2">
    <source>
        <dbReference type="PROSITE-ProRule" id="PRU00591"/>
    </source>
</evidence>
<evidence type="ECO:0000256" key="3">
    <source>
        <dbReference type="SAM" id="MobiDB-lite"/>
    </source>
</evidence>
<dbReference type="Gene3D" id="2.10.270.10">
    <property type="entry name" value="Cholin Binding"/>
    <property type="match status" value="2"/>
</dbReference>
<comment type="caution">
    <text evidence="4">The sequence shown here is derived from an EMBL/GenBank/DDBJ whole genome shotgun (WGS) entry which is preliminary data.</text>
</comment>
<dbReference type="Pfam" id="PF19127">
    <property type="entry name" value="Choline_bind_3"/>
    <property type="match status" value="2"/>
</dbReference>
<evidence type="ECO:0000256" key="1">
    <source>
        <dbReference type="ARBA" id="ARBA00022737"/>
    </source>
</evidence>
<sequence>MAPMVTRGGAESDGSVEGELSGNEAGLDEEGGDGDETEDVDGKRDLLTGCSIFALGSAQIEIMNYDPVDTDYSTYRVPDANRFSYAVLVTAANGRKAFLAGDIDDYSQGWSLGGGDETKIAQTLRNVDFLKMAHHGRQGSNTPSFLTAIMRPMANGVRPVAVQTGSYRLLPEQTIQALHRIGAKHFNATSASDNGYLALVATLGDSGVTTNVDHTGLLLQKRSSAPWAFYYLDGVPQIQRTGWQMVDGAWRYFEGDGSLAMGWRQVGSKNYYLRWSDGSMATGWHHEGAKHYYLQSDGSLYVGKGWTKFGDRWFYYADASGAVKVGWLKEKGKWYYLSPDNGAMATGWAKADGAWYYLDGSGAMRTGWQKIGGKWYYLKGSGA</sequence>
<evidence type="ECO:0000313" key="5">
    <source>
        <dbReference type="Proteomes" id="UP000488839"/>
    </source>
</evidence>
<dbReference type="Pfam" id="PF01473">
    <property type="entry name" value="Choline_bind_1"/>
    <property type="match status" value="1"/>
</dbReference>
<keyword evidence="5" id="KW-1185">Reference proteome</keyword>
<dbReference type="InterPro" id="IPR018337">
    <property type="entry name" value="Cell_wall/Cho-bd_repeat"/>
</dbReference>
<evidence type="ECO:0000313" key="4">
    <source>
        <dbReference type="EMBL" id="MVN59749.1"/>
    </source>
</evidence>
<feature type="repeat" description="Cell wall-binding" evidence="2">
    <location>
        <begin position="365"/>
        <end position="383"/>
    </location>
</feature>
<dbReference type="AlphaFoldDB" id="A0A7K1T810"/>
<reference evidence="4 5" key="1">
    <citation type="submission" date="2019-11" db="EMBL/GenBank/DDBJ databases">
        <title>Whole genome shotgun sequencing (WGS) data from Adlercreutzia equolifaciens ResAG-91, Eggerthella lenta MRI-F36, MRI-F37, MRI-F40, ResAG-49, ResAG-88, ResAG-121, ResAG-145, and Gordonibacter sp. ResAG-5, ResAG-26, ResAG-43, ResAG-50, ResAG-59.</title>
        <authorList>
            <person name="Stoll D.A."/>
            <person name="Danylec N."/>
            <person name="Franz C.M.A.P."/>
            <person name="Huch M."/>
        </authorList>
    </citation>
    <scope>NUCLEOTIDE SEQUENCE [LARGE SCALE GENOMIC DNA]</scope>
    <source>
        <strain evidence="4 5">ResAG-91</strain>
    </source>
</reference>
<feature type="compositionally biased region" description="Acidic residues" evidence="3">
    <location>
        <begin position="26"/>
        <end position="39"/>
    </location>
</feature>
<proteinExistence type="predicted"/>
<gene>
    <name evidence="4" type="ORF">GO707_11005</name>
</gene>
<feature type="region of interest" description="Disordered" evidence="3">
    <location>
        <begin position="1"/>
        <end position="41"/>
    </location>
</feature>
<dbReference type="InterPro" id="IPR036866">
    <property type="entry name" value="RibonucZ/Hydroxyglut_hydro"/>
</dbReference>
<dbReference type="SUPFAM" id="SSF69360">
    <property type="entry name" value="Cell wall binding repeat"/>
    <property type="match status" value="1"/>
</dbReference>
<organism evidence="4 5">
    <name type="scientific">Adlercreutzia rubneri</name>
    <dbReference type="NCBI Taxonomy" id="2916441"/>
    <lineage>
        <taxon>Bacteria</taxon>
        <taxon>Bacillati</taxon>
        <taxon>Actinomycetota</taxon>
        <taxon>Coriobacteriia</taxon>
        <taxon>Eggerthellales</taxon>
        <taxon>Eggerthellaceae</taxon>
        <taxon>Adlercreutzia</taxon>
    </lineage>
</organism>
<feature type="repeat" description="Cell wall-binding" evidence="2">
    <location>
        <begin position="240"/>
        <end position="259"/>
    </location>
</feature>
<feature type="non-terminal residue" evidence="4">
    <location>
        <position position="383"/>
    </location>
</feature>
<protein>
    <submittedName>
        <fullName evidence="4">Uncharacterized protein</fullName>
    </submittedName>
</protein>
<keyword evidence="1" id="KW-0677">Repeat</keyword>
<dbReference type="PROSITE" id="PS51170">
    <property type="entry name" value="CW"/>
    <property type="match status" value="3"/>
</dbReference>
<dbReference type="Gene3D" id="3.60.15.10">
    <property type="entry name" value="Ribonuclease Z/Hydroxyacylglutathione hydrolase-like"/>
    <property type="match status" value="1"/>
</dbReference>
<accession>A0A7K1T810</accession>
<dbReference type="EMBL" id="WPOO01000026">
    <property type="protein sequence ID" value="MVN59749.1"/>
    <property type="molecule type" value="Genomic_DNA"/>
</dbReference>
<dbReference type="Proteomes" id="UP000488839">
    <property type="component" value="Unassembled WGS sequence"/>
</dbReference>